<keyword evidence="3" id="KW-1185">Reference proteome</keyword>
<protein>
    <recommendedName>
        <fullName evidence="1">YjiS-like domain-containing protein</fullName>
    </recommendedName>
</protein>
<dbReference type="STRING" id="1461694.ATO9_05625"/>
<accession>A0A0A0EHB8</accession>
<gene>
    <name evidence="2" type="ORF">ATO9_05625</name>
</gene>
<organism evidence="2 3">
    <name type="scientific">Pseudooceanicola atlanticus</name>
    <dbReference type="NCBI Taxonomy" id="1461694"/>
    <lineage>
        <taxon>Bacteria</taxon>
        <taxon>Pseudomonadati</taxon>
        <taxon>Pseudomonadota</taxon>
        <taxon>Alphaproteobacteria</taxon>
        <taxon>Rhodobacterales</taxon>
        <taxon>Paracoccaceae</taxon>
        <taxon>Pseudooceanicola</taxon>
    </lineage>
</organism>
<dbReference type="Proteomes" id="UP000030004">
    <property type="component" value="Unassembled WGS sequence"/>
</dbReference>
<sequence>MTVYQMNTTTQSGLAVVFGQFGRAVSNVVLTIRDWNDRRVTRKVLGGLTDRELNDIGLMRADLNDLR</sequence>
<dbReference type="eggNOG" id="COG5457">
    <property type="taxonomic scope" value="Bacteria"/>
</dbReference>
<evidence type="ECO:0000313" key="3">
    <source>
        <dbReference type="Proteomes" id="UP000030004"/>
    </source>
</evidence>
<proteinExistence type="predicted"/>
<dbReference type="AlphaFoldDB" id="A0A0A0EHB8"/>
<reference evidence="2 3" key="1">
    <citation type="journal article" date="2015" name="Antonie Van Leeuwenhoek">
        <title>Pseudooceanicola atlanticus gen. nov. sp. nov., isolated from surface seawater of the Atlantic Ocean and reclassification of Oceanicola batsensis, Oceanicola marinus, Oceanicola nitratireducens, Oceanicola nanhaiensis, Oceanicola antarcticus and Oceanicola flagellatus, as Pseudooceanicola batsensis comb. nov., Pseudooceanicola marinus comb. nov., Pseudooceanicola nitratireducens comb. nov., Pseudooceanicola nanhaiensis comb. nov., Pseudooceanicola antarcticus comb. nov., and Pseudooceanicola flagellatus comb. nov.</title>
        <authorList>
            <person name="Lai Q."/>
            <person name="Li G."/>
            <person name="Liu X."/>
            <person name="Du Y."/>
            <person name="Sun F."/>
            <person name="Shao Z."/>
        </authorList>
    </citation>
    <scope>NUCLEOTIDE SEQUENCE [LARGE SCALE GENOMIC DNA]</scope>
    <source>
        <strain evidence="2 3">22II-s11g</strain>
    </source>
</reference>
<dbReference type="InterPro" id="IPR009506">
    <property type="entry name" value="YjiS-like"/>
</dbReference>
<name>A0A0A0EHB8_9RHOB</name>
<evidence type="ECO:0000259" key="1">
    <source>
        <dbReference type="Pfam" id="PF06568"/>
    </source>
</evidence>
<dbReference type="EMBL" id="AQQX01000002">
    <property type="protein sequence ID" value="KGM49503.1"/>
    <property type="molecule type" value="Genomic_DNA"/>
</dbReference>
<comment type="caution">
    <text evidence="2">The sequence shown here is derived from an EMBL/GenBank/DDBJ whole genome shotgun (WGS) entry which is preliminary data.</text>
</comment>
<dbReference type="RefSeq" id="WP_043746472.1">
    <property type="nucleotide sequence ID" value="NZ_AQQX01000002.1"/>
</dbReference>
<evidence type="ECO:0000313" key="2">
    <source>
        <dbReference type="EMBL" id="KGM49503.1"/>
    </source>
</evidence>
<feature type="domain" description="YjiS-like" evidence="1">
    <location>
        <begin position="29"/>
        <end position="63"/>
    </location>
</feature>
<dbReference type="OrthoDB" id="8116725at2"/>
<dbReference type="Pfam" id="PF06568">
    <property type="entry name" value="YjiS-like"/>
    <property type="match status" value="1"/>
</dbReference>